<reference evidence="1 2" key="1">
    <citation type="submission" date="2015-04" db="EMBL/GenBank/DDBJ databases">
        <authorList>
            <person name="Syromyatnikov M.Y."/>
            <person name="Popov V.N."/>
        </authorList>
    </citation>
    <scope>NUCLEOTIDE SEQUENCE [LARGE SCALE GENOMIC DNA]</scope>
</reference>
<evidence type="ECO:0000313" key="2">
    <source>
        <dbReference type="Proteomes" id="UP000183832"/>
    </source>
</evidence>
<sequence>MKWSYTKTTPRQTLLSIIIHFADKVECLHDKKNGLIGRRGCVLQRQKQQHHNIHDTSTIFFVLCQKLCCSLTTPEIHSALSFQLKLYPQP</sequence>
<evidence type="ECO:0000313" key="1">
    <source>
        <dbReference type="EMBL" id="CRK92621.1"/>
    </source>
</evidence>
<accession>A0A1J1HX69</accession>
<dbReference type="AlphaFoldDB" id="A0A1J1HX69"/>
<protein>
    <submittedName>
        <fullName evidence="1">CLUMA_CG006177, isoform A</fullName>
    </submittedName>
</protein>
<gene>
    <name evidence="1" type="ORF">CLUMA_CG006177</name>
</gene>
<proteinExistence type="predicted"/>
<keyword evidence="2" id="KW-1185">Reference proteome</keyword>
<organism evidence="1 2">
    <name type="scientific">Clunio marinus</name>
    <dbReference type="NCBI Taxonomy" id="568069"/>
    <lineage>
        <taxon>Eukaryota</taxon>
        <taxon>Metazoa</taxon>
        <taxon>Ecdysozoa</taxon>
        <taxon>Arthropoda</taxon>
        <taxon>Hexapoda</taxon>
        <taxon>Insecta</taxon>
        <taxon>Pterygota</taxon>
        <taxon>Neoptera</taxon>
        <taxon>Endopterygota</taxon>
        <taxon>Diptera</taxon>
        <taxon>Nematocera</taxon>
        <taxon>Chironomoidea</taxon>
        <taxon>Chironomidae</taxon>
        <taxon>Clunio</taxon>
    </lineage>
</organism>
<dbReference type="EMBL" id="CVRI01000033">
    <property type="protein sequence ID" value="CRK92621.1"/>
    <property type="molecule type" value="Genomic_DNA"/>
</dbReference>
<dbReference type="Proteomes" id="UP000183832">
    <property type="component" value="Unassembled WGS sequence"/>
</dbReference>
<name>A0A1J1HX69_9DIPT</name>